<protein>
    <submittedName>
        <fullName evidence="2">LamG domain-containing protein</fullName>
    </submittedName>
</protein>
<dbReference type="EMBL" id="DXBN01000190">
    <property type="protein sequence ID" value="HIZ53915.1"/>
    <property type="molecule type" value="Genomic_DNA"/>
</dbReference>
<proteinExistence type="predicted"/>
<name>A0A9D2F7I2_9ENTE</name>
<gene>
    <name evidence="2" type="ORF">IAA20_08245</name>
</gene>
<evidence type="ECO:0000256" key="1">
    <source>
        <dbReference type="SAM" id="SignalP"/>
    </source>
</evidence>
<sequence length="123" mass="13803">MVKKIIIVMLMVCVSILAACSSTATNLEKVESVPKFVQDSIQPNVQLQLKEEDKNSYYITLQSDGDADFNYDVKGDIVEIKFDVSDSDTEQEKQTVYHLTIDKDITTIDVYVNGEHSGFDITS</sequence>
<dbReference type="PROSITE" id="PS51257">
    <property type="entry name" value="PROKAR_LIPOPROTEIN"/>
    <property type="match status" value="1"/>
</dbReference>
<accession>A0A9D2F7I2</accession>
<dbReference type="AlphaFoldDB" id="A0A9D2F7I2"/>
<dbReference type="Proteomes" id="UP000824063">
    <property type="component" value="Unassembled WGS sequence"/>
</dbReference>
<evidence type="ECO:0000313" key="2">
    <source>
        <dbReference type="EMBL" id="HIZ53915.1"/>
    </source>
</evidence>
<reference evidence="2" key="2">
    <citation type="submission" date="2021-04" db="EMBL/GenBank/DDBJ databases">
        <authorList>
            <person name="Gilroy R."/>
        </authorList>
    </citation>
    <scope>NUCLEOTIDE SEQUENCE</scope>
    <source>
        <strain evidence="2">CHK172-16539</strain>
    </source>
</reference>
<comment type="caution">
    <text evidence="2">The sequence shown here is derived from an EMBL/GenBank/DDBJ whole genome shotgun (WGS) entry which is preliminary data.</text>
</comment>
<feature type="chain" id="PRO_5038448218" evidence="1">
    <location>
        <begin position="25"/>
        <end position="123"/>
    </location>
</feature>
<organism evidence="2 3">
    <name type="scientific">Candidatus Enterococcus avicola</name>
    <dbReference type="NCBI Taxonomy" id="2838561"/>
    <lineage>
        <taxon>Bacteria</taxon>
        <taxon>Bacillati</taxon>
        <taxon>Bacillota</taxon>
        <taxon>Bacilli</taxon>
        <taxon>Lactobacillales</taxon>
        <taxon>Enterococcaceae</taxon>
        <taxon>Enterococcus</taxon>
    </lineage>
</organism>
<evidence type="ECO:0000313" key="3">
    <source>
        <dbReference type="Proteomes" id="UP000824063"/>
    </source>
</evidence>
<feature type="signal peptide" evidence="1">
    <location>
        <begin position="1"/>
        <end position="24"/>
    </location>
</feature>
<reference evidence="2" key="1">
    <citation type="journal article" date="2021" name="PeerJ">
        <title>Extensive microbial diversity within the chicken gut microbiome revealed by metagenomics and culture.</title>
        <authorList>
            <person name="Gilroy R."/>
            <person name="Ravi A."/>
            <person name="Getino M."/>
            <person name="Pursley I."/>
            <person name="Horton D.L."/>
            <person name="Alikhan N.F."/>
            <person name="Baker D."/>
            <person name="Gharbi K."/>
            <person name="Hall N."/>
            <person name="Watson M."/>
            <person name="Adriaenssens E.M."/>
            <person name="Foster-Nyarko E."/>
            <person name="Jarju S."/>
            <person name="Secka A."/>
            <person name="Antonio M."/>
            <person name="Oren A."/>
            <person name="Chaudhuri R.R."/>
            <person name="La Ragione R."/>
            <person name="Hildebrand F."/>
            <person name="Pallen M.J."/>
        </authorList>
    </citation>
    <scope>NUCLEOTIDE SEQUENCE</scope>
    <source>
        <strain evidence="2">CHK172-16539</strain>
    </source>
</reference>
<keyword evidence="1" id="KW-0732">Signal</keyword>